<evidence type="ECO:0000313" key="2">
    <source>
        <dbReference type="Proteomes" id="UP000282574"/>
    </source>
</evidence>
<keyword evidence="2" id="KW-1185">Reference proteome</keyword>
<comment type="caution">
    <text evidence="1">The sequence shown here is derived from an EMBL/GenBank/DDBJ whole genome shotgun (WGS) entry which is preliminary data.</text>
</comment>
<reference evidence="1 2" key="1">
    <citation type="journal article" date="2019" name="Genome Biol. Evol.">
        <title>Day and night: Metabolic profiles and evolutionary relationships of six axenic non-marine cyanobacteria.</title>
        <authorList>
            <person name="Will S.E."/>
            <person name="Henke P."/>
            <person name="Boedeker C."/>
            <person name="Huang S."/>
            <person name="Brinkmann H."/>
            <person name="Rohde M."/>
            <person name="Jarek M."/>
            <person name="Friedl T."/>
            <person name="Seufert S."/>
            <person name="Schumacher M."/>
            <person name="Overmann J."/>
            <person name="Neumann-Schaal M."/>
            <person name="Petersen J."/>
        </authorList>
    </citation>
    <scope>NUCLEOTIDE SEQUENCE [LARGE SCALE GENOMIC DNA]</scope>
    <source>
        <strain evidence="1 2">SAG 39.79</strain>
    </source>
</reference>
<proteinExistence type="predicted"/>
<gene>
    <name evidence="1" type="ORF">DSM107010_39860</name>
</gene>
<accession>A0AB37UHB6</accession>
<dbReference type="RefSeq" id="WP_106169378.1">
    <property type="nucleotide sequence ID" value="NZ_JAVKZF010000004.1"/>
</dbReference>
<sequence length="101" mass="11454">MRSYDGYWGIIQHIGNNFYQVYISLKGETIGCKEGEVKFVDMSEGDRVSLLSVSARISSLLKAGLEAVDYAILETIQRSLYLTARQLMYLEVMEKDYGVSQ</sequence>
<evidence type="ECO:0000313" key="1">
    <source>
        <dbReference type="EMBL" id="RUT10746.1"/>
    </source>
</evidence>
<dbReference type="EMBL" id="RSCK01000037">
    <property type="protein sequence ID" value="RUT10746.1"/>
    <property type="molecule type" value="Genomic_DNA"/>
</dbReference>
<protein>
    <recommendedName>
        <fullName evidence="3">DUF1828 domain-containing protein</fullName>
    </recommendedName>
</protein>
<organism evidence="1 2">
    <name type="scientific">Chroococcidiopsis cubana SAG 39.79</name>
    <dbReference type="NCBI Taxonomy" id="388085"/>
    <lineage>
        <taxon>Bacteria</taxon>
        <taxon>Bacillati</taxon>
        <taxon>Cyanobacteriota</taxon>
        <taxon>Cyanophyceae</taxon>
        <taxon>Chroococcidiopsidales</taxon>
        <taxon>Chroococcidiopsidaceae</taxon>
        <taxon>Chroococcidiopsis</taxon>
    </lineage>
</organism>
<name>A0AB37UHB6_9CYAN</name>
<dbReference type="AlphaFoldDB" id="A0AB37UHB6"/>
<evidence type="ECO:0008006" key="3">
    <source>
        <dbReference type="Google" id="ProtNLM"/>
    </source>
</evidence>
<dbReference type="Proteomes" id="UP000282574">
    <property type="component" value="Unassembled WGS sequence"/>
</dbReference>